<evidence type="ECO:0000313" key="1">
    <source>
        <dbReference type="EMBL" id="GFU12027.1"/>
    </source>
</evidence>
<proteinExistence type="predicted"/>
<protein>
    <submittedName>
        <fullName evidence="1">Uncharacterized protein</fullName>
    </submittedName>
</protein>
<sequence length="109" mass="12296">MNLCNHQYEKDTSTDFSQSLLTYHAVGFKKMHLFTFHTTSNMLCRPSIGTSQRDIANKAVPNRDKTSPITLTVIHVQTNGRVHRLHARVVTCNQQLKGASIRVCCTPAR</sequence>
<evidence type="ECO:0000313" key="2">
    <source>
        <dbReference type="Proteomes" id="UP000887013"/>
    </source>
</evidence>
<reference evidence="1" key="1">
    <citation type="submission" date="2020-08" db="EMBL/GenBank/DDBJ databases">
        <title>Multicomponent nature underlies the extraordinary mechanical properties of spider dragline silk.</title>
        <authorList>
            <person name="Kono N."/>
            <person name="Nakamura H."/>
            <person name="Mori M."/>
            <person name="Yoshida Y."/>
            <person name="Ohtoshi R."/>
            <person name="Malay A.D."/>
            <person name="Moran D.A.P."/>
            <person name="Tomita M."/>
            <person name="Numata K."/>
            <person name="Arakawa K."/>
        </authorList>
    </citation>
    <scope>NUCLEOTIDE SEQUENCE</scope>
</reference>
<dbReference type="AlphaFoldDB" id="A0A8X6QCN7"/>
<accession>A0A8X6QCN7</accession>
<keyword evidence="2" id="KW-1185">Reference proteome</keyword>
<gene>
    <name evidence="1" type="ORF">NPIL_482991</name>
</gene>
<organism evidence="1 2">
    <name type="scientific">Nephila pilipes</name>
    <name type="common">Giant wood spider</name>
    <name type="synonym">Nephila maculata</name>
    <dbReference type="NCBI Taxonomy" id="299642"/>
    <lineage>
        <taxon>Eukaryota</taxon>
        <taxon>Metazoa</taxon>
        <taxon>Ecdysozoa</taxon>
        <taxon>Arthropoda</taxon>
        <taxon>Chelicerata</taxon>
        <taxon>Arachnida</taxon>
        <taxon>Araneae</taxon>
        <taxon>Araneomorphae</taxon>
        <taxon>Entelegynae</taxon>
        <taxon>Araneoidea</taxon>
        <taxon>Nephilidae</taxon>
        <taxon>Nephila</taxon>
    </lineage>
</organism>
<dbReference type="EMBL" id="BMAW01125369">
    <property type="protein sequence ID" value="GFU12027.1"/>
    <property type="molecule type" value="Genomic_DNA"/>
</dbReference>
<dbReference type="Proteomes" id="UP000887013">
    <property type="component" value="Unassembled WGS sequence"/>
</dbReference>
<comment type="caution">
    <text evidence="1">The sequence shown here is derived from an EMBL/GenBank/DDBJ whole genome shotgun (WGS) entry which is preliminary data.</text>
</comment>
<name>A0A8X6QCN7_NEPPI</name>
<dbReference type="OrthoDB" id="10425400at2759"/>